<dbReference type="VEuPathDB" id="FungiDB:FUN_025410"/>
<feature type="non-terminal residue" evidence="2">
    <location>
        <position position="97"/>
    </location>
</feature>
<organism evidence="2 3">
    <name type="scientific">Rhizophagus irregularis</name>
    <dbReference type="NCBI Taxonomy" id="588596"/>
    <lineage>
        <taxon>Eukaryota</taxon>
        <taxon>Fungi</taxon>
        <taxon>Fungi incertae sedis</taxon>
        <taxon>Mucoromycota</taxon>
        <taxon>Glomeromycotina</taxon>
        <taxon>Glomeromycetes</taxon>
        <taxon>Glomerales</taxon>
        <taxon>Glomeraceae</taxon>
        <taxon>Rhizophagus</taxon>
    </lineage>
</organism>
<evidence type="ECO:0000313" key="2">
    <source>
        <dbReference type="EMBL" id="PKK64532.1"/>
    </source>
</evidence>
<evidence type="ECO:0000256" key="1">
    <source>
        <dbReference type="SAM" id="Coils"/>
    </source>
</evidence>
<proteinExistence type="predicted"/>
<sequence>MQSTDSLRELNAKLLVEITELRKENAEIPELREKLLKFAEVEAEKVKLRRELEAKNDELYKTIADFSSKIGKLNAEIVELKKDKTAITKLESEHAEF</sequence>
<keyword evidence="1" id="KW-0175">Coiled coil</keyword>
<dbReference type="VEuPathDB" id="FungiDB:RhiirFUN_012950"/>
<reference evidence="2 3" key="1">
    <citation type="submission" date="2016-04" db="EMBL/GenBank/DDBJ databases">
        <title>Genome analyses suggest a sexual origin of heterokaryosis in a supposedly ancient asexual fungus.</title>
        <authorList>
            <person name="Ropars J."/>
            <person name="Sedzielewska K."/>
            <person name="Noel J."/>
            <person name="Charron P."/>
            <person name="Farinelli L."/>
            <person name="Marton T."/>
            <person name="Kruger M."/>
            <person name="Pelin A."/>
            <person name="Brachmann A."/>
            <person name="Corradi N."/>
        </authorList>
    </citation>
    <scope>NUCLEOTIDE SEQUENCE [LARGE SCALE GENOMIC DNA]</scope>
    <source>
        <strain evidence="2 3">C2</strain>
    </source>
</reference>
<dbReference type="Proteomes" id="UP000233469">
    <property type="component" value="Unassembled WGS sequence"/>
</dbReference>
<dbReference type="AlphaFoldDB" id="A0A2N1MSA9"/>
<gene>
    <name evidence="2" type="ORF">RhiirC2_756561</name>
</gene>
<accession>A0A2N1MSA9</accession>
<feature type="coiled-coil region" evidence="1">
    <location>
        <begin position="4"/>
        <end position="83"/>
    </location>
</feature>
<protein>
    <submittedName>
        <fullName evidence="2">Uncharacterized protein</fullName>
    </submittedName>
</protein>
<name>A0A2N1MSA9_9GLOM</name>
<evidence type="ECO:0000313" key="3">
    <source>
        <dbReference type="Proteomes" id="UP000233469"/>
    </source>
</evidence>
<reference evidence="2 3" key="2">
    <citation type="submission" date="2017-10" db="EMBL/GenBank/DDBJ databases">
        <title>Extensive intraspecific genome diversity in a model arbuscular mycorrhizal fungus.</title>
        <authorList>
            <person name="Chen E.C.H."/>
            <person name="Morin E."/>
            <person name="Baudet D."/>
            <person name="Noel J."/>
            <person name="Ndikumana S."/>
            <person name="Charron P."/>
            <person name="St-Onge C."/>
            <person name="Giorgi J."/>
            <person name="Grigoriev I.V."/>
            <person name="Roux C."/>
            <person name="Martin F.M."/>
            <person name="Corradi N."/>
        </authorList>
    </citation>
    <scope>NUCLEOTIDE SEQUENCE [LARGE SCALE GENOMIC DNA]</scope>
    <source>
        <strain evidence="2 3">C2</strain>
    </source>
</reference>
<dbReference type="EMBL" id="LLXL01001420">
    <property type="protein sequence ID" value="PKK64532.1"/>
    <property type="molecule type" value="Genomic_DNA"/>
</dbReference>
<comment type="caution">
    <text evidence="2">The sequence shown here is derived from an EMBL/GenBank/DDBJ whole genome shotgun (WGS) entry which is preliminary data.</text>
</comment>